<dbReference type="AlphaFoldDB" id="A0A9E6MYF4"/>
<dbReference type="Proteomes" id="UP000683551">
    <property type="component" value="Chromosome"/>
</dbReference>
<dbReference type="PANTHER" id="PTHR30349">
    <property type="entry name" value="PHAGE INTEGRASE-RELATED"/>
    <property type="match status" value="1"/>
</dbReference>
<dbReference type="PROSITE" id="PS51898">
    <property type="entry name" value="TYR_RECOMBINASE"/>
    <property type="match status" value="1"/>
</dbReference>
<evidence type="ECO:0000256" key="2">
    <source>
        <dbReference type="ARBA" id="ARBA00023172"/>
    </source>
</evidence>
<protein>
    <submittedName>
        <fullName evidence="4">Site-specific integrase</fullName>
    </submittedName>
</protein>
<name>A0A9E6MYF4_9PROT</name>
<keyword evidence="1" id="KW-0229">DNA integration</keyword>
<dbReference type="EMBL" id="CP071137">
    <property type="protein sequence ID" value="QWY78616.1"/>
    <property type="molecule type" value="Genomic_DNA"/>
</dbReference>
<dbReference type="GO" id="GO:0006310">
    <property type="term" value="P:DNA recombination"/>
    <property type="evidence" value="ECO:0007669"/>
    <property type="project" value="UniProtKB-KW"/>
</dbReference>
<dbReference type="GO" id="GO:0003677">
    <property type="term" value="F:DNA binding"/>
    <property type="evidence" value="ECO:0007669"/>
    <property type="project" value="InterPro"/>
</dbReference>
<dbReference type="InterPro" id="IPR013762">
    <property type="entry name" value="Integrase-like_cat_sf"/>
</dbReference>
<evidence type="ECO:0000313" key="5">
    <source>
        <dbReference type="Proteomes" id="UP000683551"/>
    </source>
</evidence>
<dbReference type="Pfam" id="PF00589">
    <property type="entry name" value="Phage_integrase"/>
    <property type="match status" value="1"/>
</dbReference>
<dbReference type="InterPro" id="IPR050090">
    <property type="entry name" value="Tyrosine_recombinase_XerCD"/>
</dbReference>
<dbReference type="PANTHER" id="PTHR30349:SF64">
    <property type="entry name" value="PROPHAGE INTEGRASE INTD-RELATED"/>
    <property type="match status" value="1"/>
</dbReference>
<dbReference type="SUPFAM" id="SSF56349">
    <property type="entry name" value="DNA breaking-rejoining enzymes"/>
    <property type="match status" value="1"/>
</dbReference>
<proteinExistence type="predicted"/>
<feature type="domain" description="Tyr recombinase" evidence="3">
    <location>
        <begin position="12"/>
        <end position="186"/>
    </location>
</feature>
<reference evidence="4" key="1">
    <citation type="submission" date="2021-02" db="EMBL/GenBank/DDBJ databases">
        <title>Comparative genomics of Ferrovum myxofaciens strains, predominant extremophile bacteria forming large biofilm stalactites in acid mine ecosystems.</title>
        <authorList>
            <person name="Burkartova K."/>
            <person name="Ridl J."/>
            <person name="Pajer P."/>
            <person name="Falteisek L."/>
        </authorList>
    </citation>
    <scope>NUCLEOTIDE SEQUENCE</scope>
    <source>
        <strain evidence="4">MI1III</strain>
    </source>
</reference>
<dbReference type="GO" id="GO:0015074">
    <property type="term" value="P:DNA integration"/>
    <property type="evidence" value="ECO:0007669"/>
    <property type="project" value="UniProtKB-KW"/>
</dbReference>
<evidence type="ECO:0000313" key="4">
    <source>
        <dbReference type="EMBL" id="QWY78616.1"/>
    </source>
</evidence>
<dbReference type="InterPro" id="IPR002104">
    <property type="entry name" value="Integrase_catalytic"/>
</dbReference>
<keyword evidence="2" id="KW-0233">DNA recombination</keyword>
<evidence type="ECO:0000259" key="3">
    <source>
        <dbReference type="PROSITE" id="PS51898"/>
    </source>
</evidence>
<evidence type="ECO:0000256" key="1">
    <source>
        <dbReference type="ARBA" id="ARBA00022908"/>
    </source>
</evidence>
<accession>A0A9E6MYF4</accession>
<sequence length="204" mass="23197">MDLIPYPDRNSCSPDHCSETRTRTPASPACCGEFSCYAWFPYLLSCVIIWREVCGKIIRENTTPLAYRLQQWRIPVTKTGRPRHVPLSEGVLQLLDSIPHDECPWVFANPKTHKPFVSIFTGWNSARKRAGLAEVRIHDLRHSFASFLVNAGRSLYEVQKILGHTQIKTTQRYAHLSQDTLLDAANEVSKAVPLTLPCQRPSIR</sequence>
<dbReference type="Gene3D" id="1.10.443.10">
    <property type="entry name" value="Intergrase catalytic core"/>
    <property type="match status" value="1"/>
</dbReference>
<dbReference type="CDD" id="cd00796">
    <property type="entry name" value="INT_Rci_Hp1_C"/>
    <property type="match status" value="1"/>
</dbReference>
<gene>
    <name evidence="4" type="ORF">JZL65_06025</name>
</gene>
<dbReference type="InterPro" id="IPR011010">
    <property type="entry name" value="DNA_brk_join_enz"/>
</dbReference>
<organism evidence="4 5">
    <name type="scientific">Ferrovum myxofaciens</name>
    <dbReference type="NCBI Taxonomy" id="416213"/>
    <lineage>
        <taxon>Bacteria</taxon>
        <taxon>Pseudomonadati</taxon>
        <taxon>Pseudomonadota</taxon>
        <taxon>Betaproteobacteria</taxon>
        <taxon>Ferrovales</taxon>
        <taxon>Ferrovaceae</taxon>
        <taxon>Ferrovum</taxon>
    </lineage>
</organism>